<dbReference type="SUPFAM" id="SSF100879">
    <property type="entry name" value="Lesion bypass DNA polymerase (Y-family), little finger domain"/>
    <property type="match status" value="1"/>
</dbReference>
<evidence type="ECO:0000256" key="9">
    <source>
        <dbReference type="ARBA" id="ARBA00022723"/>
    </source>
</evidence>
<dbReference type="Gene3D" id="3.40.1170.60">
    <property type="match status" value="1"/>
</dbReference>
<evidence type="ECO:0000256" key="12">
    <source>
        <dbReference type="ARBA" id="ARBA00022932"/>
    </source>
</evidence>
<dbReference type="InterPro" id="IPR050116">
    <property type="entry name" value="DNA_polymerase-Y"/>
</dbReference>
<evidence type="ECO:0000256" key="2">
    <source>
        <dbReference type="ARBA" id="ARBA00010945"/>
    </source>
</evidence>
<dbReference type="Gene3D" id="1.10.150.20">
    <property type="entry name" value="5' to 3' exonuclease, C-terminal subdomain"/>
    <property type="match status" value="1"/>
</dbReference>
<dbReference type="Pfam" id="PF00817">
    <property type="entry name" value="IMS"/>
    <property type="match status" value="1"/>
</dbReference>
<keyword evidence="12 16" id="KW-0239">DNA-directed DNA polymerase</keyword>
<comment type="catalytic activity">
    <reaction evidence="15 16">
        <text>DNA(n) + a 2'-deoxyribonucleoside 5'-triphosphate = DNA(n+1) + diphosphate</text>
        <dbReference type="Rhea" id="RHEA:22508"/>
        <dbReference type="Rhea" id="RHEA-COMP:17339"/>
        <dbReference type="Rhea" id="RHEA-COMP:17340"/>
        <dbReference type="ChEBI" id="CHEBI:33019"/>
        <dbReference type="ChEBI" id="CHEBI:61560"/>
        <dbReference type="ChEBI" id="CHEBI:173112"/>
        <dbReference type="EC" id="2.7.7.7"/>
    </reaction>
</comment>
<feature type="binding site" evidence="16">
    <location>
        <position position="103"/>
    </location>
    <ligand>
        <name>Mg(2+)</name>
        <dbReference type="ChEBI" id="CHEBI:18420"/>
    </ligand>
</feature>
<evidence type="ECO:0000256" key="8">
    <source>
        <dbReference type="ARBA" id="ARBA00022705"/>
    </source>
</evidence>
<evidence type="ECO:0000256" key="5">
    <source>
        <dbReference type="ARBA" id="ARBA00022490"/>
    </source>
</evidence>
<reference evidence="18 19" key="1">
    <citation type="submission" date="2017-04" db="EMBL/GenBank/DDBJ databases">
        <authorList>
            <person name="Afonso C.L."/>
            <person name="Miller P.J."/>
            <person name="Scott M.A."/>
            <person name="Spackman E."/>
            <person name="Goraichik I."/>
            <person name="Dimitrov K.M."/>
            <person name="Suarez D.L."/>
            <person name="Swayne D.E."/>
        </authorList>
    </citation>
    <scope>NUCLEOTIDE SEQUENCE [LARGE SCALE GENOMIC DNA]</scope>
    <source>
        <strain evidence="18 19">DSM 5090</strain>
    </source>
</reference>
<name>A0A1W2EHY2_9FIRM</name>
<protein>
    <recommendedName>
        <fullName evidence="16">DNA polymerase IV</fullName>
        <shortName evidence="16">Pol IV</shortName>
        <ecNumber evidence="16">2.7.7.7</ecNumber>
    </recommendedName>
</protein>
<keyword evidence="19" id="KW-1185">Reference proteome</keyword>
<dbReference type="EC" id="2.7.7.7" evidence="16"/>
<dbReference type="NCBIfam" id="NF002882">
    <property type="entry name" value="PRK03348.1"/>
    <property type="match status" value="1"/>
</dbReference>
<comment type="subcellular location">
    <subcellularLocation>
        <location evidence="1 16">Cytoplasm</location>
    </subcellularLocation>
</comment>
<dbReference type="GO" id="GO:0003887">
    <property type="term" value="F:DNA-directed DNA polymerase activity"/>
    <property type="evidence" value="ECO:0007669"/>
    <property type="project" value="UniProtKB-UniRule"/>
</dbReference>
<dbReference type="InterPro" id="IPR043502">
    <property type="entry name" value="DNA/RNA_pol_sf"/>
</dbReference>
<dbReference type="InterPro" id="IPR001126">
    <property type="entry name" value="UmuC"/>
</dbReference>
<feature type="site" description="Substrate discrimination" evidence="16">
    <location>
        <position position="14"/>
    </location>
</feature>
<feature type="binding site" evidence="16">
    <location>
        <position position="9"/>
    </location>
    <ligand>
        <name>Mg(2+)</name>
        <dbReference type="ChEBI" id="CHEBI:18420"/>
    </ligand>
</feature>
<comment type="function">
    <text evidence="16">Poorly processive, error-prone DNA polymerase involved in untargeted mutagenesis. Copies undamaged DNA at stalled replication forks, which arise in vivo from mismatched or misaligned primer ends. These misaligned primers can be extended by PolIV. Exhibits no 3'-5' exonuclease (proofreading) activity. May be involved in translesional synthesis, in conjunction with the beta clamp from PolIII.</text>
</comment>
<dbReference type="NCBIfam" id="NF003015">
    <property type="entry name" value="PRK03858.1"/>
    <property type="match status" value="1"/>
</dbReference>
<dbReference type="PROSITE" id="PS50173">
    <property type="entry name" value="UMUC"/>
    <property type="match status" value="1"/>
</dbReference>
<dbReference type="GO" id="GO:0006261">
    <property type="term" value="P:DNA-templated DNA replication"/>
    <property type="evidence" value="ECO:0007669"/>
    <property type="project" value="UniProtKB-UniRule"/>
</dbReference>
<dbReference type="STRING" id="112901.SAMN04488500_12469"/>
<dbReference type="GO" id="GO:0009432">
    <property type="term" value="P:SOS response"/>
    <property type="evidence" value="ECO:0007669"/>
    <property type="project" value="TreeGrafter"/>
</dbReference>
<evidence type="ECO:0000256" key="6">
    <source>
        <dbReference type="ARBA" id="ARBA00022679"/>
    </source>
</evidence>
<feature type="active site" evidence="16">
    <location>
        <position position="104"/>
    </location>
</feature>
<evidence type="ECO:0000256" key="3">
    <source>
        <dbReference type="ARBA" id="ARBA00011245"/>
    </source>
</evidence>
<comment type="cofactor">
    <cofactor evidence="16">
        <name>Mg(2+)</name>
        <dbReference type="ChEBI" id="CHEBI:18420"/>
    </cofactor>
    <text evidence="16">Binds 2 magnesium ions per subunit.</text>
</comment>
<comment type="similarity">
    <text evidence="2 16">Belongs to the DNA polymerase type-Y family.</text>
</comment>
<evidence type="ECO:0000256" key="14">
    <source>
        <dbReference type="ARBA" id="ARBA00023204"/>
    </source>
</evidence>
<keyword evidence="8 16" id="KW-0235">DNA replication</keyword>
<keyword evidence="13 16" id="KW-0238">DNA-binding</keyword>
<dbReference type="InterPro" id="IPR024728">
    <property type="entry name" value="PolY_HhH_motif"/>
</dbReference>
<dbReference type="AlphaFoldDB" id="A0A1W2EHY2"/>
<dbReference type="GO" id="GO:0005829">
    <property type="term" value="C:cytosol"/>
    <property type="evidence" value="ECO:0007669"/>
    <property type="project" value="TreeGrafter"/>
</dbReference>
<dbReference type="InterPro" id="IPR043128">
    <property type="entry name" value="Rev_trsase/Diguanyl_cyclase"/>
</dbReference>
<dbReference type="NCBIfam" id="NF002751">
    <property type="entry name" value="PRK02794.1"/>
    <property type="match status" value="1"/>
</dbReference>
<dbReference type="FunFam" id="3.40.1170.60:FF:000001">
    <property type="entry name" value="DNA polymerase IV"/>
    <property type="match status" value="1"/>
</dbReference>
<evidence type="ECO:0000256" key="15">
    <source>
        <dbReference type="ARBA" id="ARBA00049244"/>
    </source>
</evidence>
<accession>A0A1W2EHY2</accession>
<dbReference type="Pfam" id="PF11799">
    <property type="entry name" value="IMS_C"/>
    <property type="match status" value="1"/>
</dbReference>
<dbReference type="FunFam" id="3.30.1490.100:FF:000004">
    <property type="entry name" value="DNA polymerase IV"/>
    <property type="match status" value="1"/>
</dbReference>
<keyword evidence="4 16" id="KW-0515">Mutator protein</keyword>
<evidence type="ECO:0000313" key="19">
    <source>
        <dbReference type="Proteomes" id="UP000192738"/>
    </source>
</evidence>
<dbReference type="NCBIfam" id="NF002677">
    <property type="entry name" value="PRK02406.1"/>
    <property type="match status" value="1"/>
</dbReference>
<dbReference type="InterPro" id="IPR036775">
    <property type="entry name" value="DNA_pol_Y-fam_lit_finger_sf"/>
</dbReference>
<dbReference type="GO" id="GO:0003684">
    <property type="term" value="F:damaged DNA binding"/>
    <property type="evidence" value="ECO:0007669"/>
    <property type="project" value="InterPro"/>
</dbReference>
<evidence type="ECO:0000256" key="10">
    <source>
        <dbReference type="ARBA" id="ARBA00022763"/>
    </source>
</evidence>
<proteinExistence type="inferred from homology"/>
<dbReference type="InterPro" id="IPR017961">
    <property type="entry name" value="DNA_pol_Y-fam_little_finger"/>
</dbReference>
<dbReference type="EMBL" id="FWXI01000024">
    <property type="protein sequence ID" value="SMD09320.1"/>
    <property type="molecule type" value="Genomic_DNA"/>
</dbReference>
<dbReference type="CDD" id="cd03586">
    <property type="entry name" value="PolY_Pol_IV_kappa"/>
    <property type="match status" value="1"/>
</dbReference>
<keyword evidence="6 16" id="KW-0808">Transferase</keyword>
<dbReference type="RefSeq" id="WP_084577889.1">
    <property type="nucleotide sequence ID" value="NZ_CP155572.1"/>
</dbReference>
<dbReference type="NCBIfam" id="NF010731">
    <property type="entry name" value="PRK14133.1"/>
    <property type="match status" value="1"/>
</dbReference>
<evidence type="ECO:0000256" key="4">
    <source>
        <dbReference type="ARBA" id="ARBA00022457"/>
    </source>
</evidence>
<evidence type="ECO:0000256" key="16">
    <source>
        <dbReference type="HAMAP-Rule" id="MF_01113"/>
    </source>
</evidence>
<evidence type="ECO:0000256" key="11">
    <source>
        <dbReference type="ARBA" id="ARBA00022842"/>
    </source>
</evidence>
<keyword evidence="5 16" id="KW-0963">Cytoplasm</keyword>
<evidence type="ECO:0000256" key="13">
    <source>
        <dbReference type="ARBA" id="ARBA00023125"/>
    </source>
</evidence>
<keyword evidence="7 16" id="KW-0548">Nucleotidyltransferase</keyword>
<comment type="subunit">
    <text evidence="3 16">Monomer.</text>
</comment>
<dbReference type="PANTHER" id="PTHR11076:SF33">
    <property type="entry name" value="DNA POLYMERASE KAPPA"/>
    <property type="match status" value="1"/>
</dbReference>
<keyword evidence="10 16" id="KW-0227">DNA damage</keyword>
<gene>
    <name evidence="16" type="primary">dinB</name>
    <name evidence="18" type="ORF">SAMN04488500_12469</name>
</gene>
<dbReference type="GO" id="GO:0000287">
    <property type="term" value="F:magnesium ion binding"/>
    <property type="evidence" value="ECO:0007669"/>
    <property type="project" value="UniProtKB-UniRule"/>
</dbReference>
<dbReference type="Gene3D" id="3.30.1490.100">
    <property type="entry name" value="DNA polymerase, Y-family, little finger domain"/>
    <property type="match status" value="1"/>
</dbReference>
<evidence type="ECO:0000256" key="1">
    <source>
        <dbReference type="ARBA" id="ARBA00004496"/>
    </source>
</evidence>
<dbReference type="GO" id="GO:0042276">
    <property type="term" value="P:error-prone translesion synthesis"/>
    <property type="evidence" value="ECO:0007669"/>
    <property type="project" value="TreeGrafter"/>
</dbReference>
<dbReference type="PANTHER" id="PTHR11076">
    <property type="entry name" value="DNA REPAIR POLYMERASE UMUC / TRANSFERASE FAMILY MEMBER"/>
    <property type="match status" value="1"/>
</dbReference>
<keyword evidence="9 16" id="KW-0479">Metal-binding</keyword>
<dbReference type="OrthoDB" id="9808813at2"/>
<evidence type="ECO:0000259" key="17">
    <source>
        <dbReference type="PROSITE" id="PS50173"/>
    </source>
</evidence>
<dbReference type="Gene3D" id="3.30.70.270">
    <property type="match status" value="1"/>
</dbReference>
<organism evidence="18 19">
    <name type="scientific">Sporomusa malonica</name>
    <dbReference type="NCBI Taxonomy" id="112901"/>
    <lineage>
        <taxon>Bacteria</taxon>
        <taxon>Bacillati</taxon>
        <taxon>Bacillota</taxon>
        <taxon>Negativicutes</taxon>
        <taxon>Selenomonadales</taxon>
        <taxon>Sporomusaceae</taxon>
        <taxon>Sporomusa</taxon>
    </lineage>
</organism>
<dbReference type="InterPro" id="IPR022880">
    <property type="entry name" value="DNApol_IV"/>
</dbReference>
<evidence type="ECO:0000313" key="18">
    <source>
        <dbReference type="EMBL" id="SMD09320.1"/>
    </source>
</evidence>
<feature type="domain" description="UmuC" evidence="17">
    <location>
        <begin position="5"/>
        <end position="185"/>
    </location>
</feature>
<keyword evidence="14 16" id="KW-0234">DNA repair</keyword>
<dbReference type="Proteomes" id="UP000192738">
    <property type="component" value="Unassembled WGS sequence"/>
</dbReference>
<keyword evidence="11 16" id="KW-0460">Magnesium</keyword>
<dbReference type="SUPFAM" id="SSF56672">
    <property type="entry name" value="DNA/RNA polymerases"/>
    <property type="match status" value="1"/>
</dbReference>
<dbReference type="HAMAP" id="MF_01113">
    <property type="entry name" value="DNApol_IV"/>
    <property type="match status" value="1"/>
</dbReference>
<dbReference type="Pfam" id="PF11798">
    <property type="entry name" value="IMS_HHH"/>
    <property type="match status" value="1"/>
</dbReference>
<dbReference type="GO" id="GO:0006281">
    <property type="term" value="P:DNA repair"/>
    <property type="evidence" value="ECO:0007669"/>
    <property type="project" value="UniProtKB-UniRule"/>
</dbReference>
<sequence length="386" mass="42339">MQRWIIHVDMDAFYAAVEQRDNPDLRGCPVIIGGIGTRGVVSTASYEARKFGVHSAMSSIEARRRCPQGIFLPPNHEKYSKVSQEILKIFADFSPMVEPLSLDEAFLDVTGMEGLFSDPADIAAKIKERIKAELGLTASAGVGPNKFLAKLASDMRKPDGLMVICPEQVATVLSDLPVTRLWGVGQTTAQTLNKLGLTTIRQVAQADPEILAKHCGQLGYVIHQLANGQDDRPVITEWQPKSIGKENTFAVDVSSREDLKTELWALVEKIGWRLRRQGLSGRTITVKIRFASFRTITRSRTLAVAANLDETIYHIAEEIITNLTLNEGVRLLGVTVSGLVAFGGQMSLFDQGDEKTLAVAKAVDNLKERFGEGAVTRGRALIARQQ</sequence>
<evidence type="ECO:0000256" key="7">
    <source>
        <dbReference type="ARBA" id="ARBA00022695"/>
    </source>
</evidence>